<dbReference type="EMBL" id="AHDZ01000022">
    <property type="protein sequence ID" value="EOO18482.1"/>
    <property type="molecule type" value="Genomic_DNA"/>
</dbReference>
<sequence>MGDKLYCIAIKKLRASHGSVITYSNAVTGSPVSEIGCFLNLFIIITYHEIATLVLKNYFFWVKVFLFCHNLKFSRGEMI</sequence>
<dbReference type="HOGENOM" id="CLU_2598531_0_0_9"/>
<evidence type="ECO:0000313" key="1">
    <source>
        <dbReference type="EMBL" id="EOO18482.1"/>
    </source>
</evidence>
<organism evidence="1 2">
    <name type="scientific">Bacillus cereus HuA3-9</name>
    <dbReference type="NCBI Taxonomy" id="1053205"/>
    <lineage>
        <taxon>Bacteria</taxon>
        <taxon>Bacillati</taxon>
        <taxon>Bacillota</taxon>
        <taxon>Bacilli</taxon>
        <taxon>Bacillales</taxon>
        <taxon>Bacillaceae</taxon>
        <taxon>Bacillus</taxon>
        <taxon>Bacillus cereus group</taxon>
    </lineage>
</organism>
<protein>
    <submittedName>
        <fullName evidence="1">Uncharacterized protein</fullName>
    </submittedName>
</protein>
<reference evidence="1 2" key="1">
    <citation type="submission" date="2012-12" db="EMBL/GenBank/DDBJ databases">
        <title>The Genome Sequence of Bacillus cereus HuA3-9.</title>
        <authorList>
            <consortium name="The Broad Institute Genome Sequencing Platform"/>
            <consortium name="The Broad Institute Genome Sequencing Center for Infectious Disease"/>
            <person name="Feldgarden M."/>
            <person name="Van der Auwera G.A."/>
            <person name="Mahillon J."/>
            <person name="Duprez V."/>
            <person name="Timmery S."/>
            <person name="Mattelet C."/>
            <person name="Dierick K."/>
            <person name="Sun M."/>
            <person name="Yu Z."/>
            <person name="Zhu L."/>
            <person name="Hu X."/>
            <person name="Shank E.B."/>
            <person name="Swiecicka I."/>
            <person name="Hansen B.M."/>
            <person name="Andrup L."/>
            <person name="Walker B."/>
            <person name="Young S.K."/>
            <person name="Zeng Q."/>
            <person name="Gargeya S."/>
            <person name="Fitzgerald M."/>
            <person name="Haas B."/>
            <person name="Abouelleil A."/>
            <person name="Alvarado L."/>
            <person name="Arachchi H.M."/>
            <person name="Berlin A.M."/>
            <person name="Chapman S.B."/>
            <person name="Dewar J."/>
            <person name="Goldberg J."/>
            <person name="Griggs A."/>
            <person name="Gujja S."/>
            <person name="Hansen M."/>
            <person name="Howarth C."/>
            <person name="Imamovic A."/>
            <person name="Larimer J."/>
            <person name="McCowan C."/>
            <person name="Murphy C."/>
            <person name="Neiman D."/>
            <person name="Pearson M."/>
            <person name="Priest M."/>
            <person name="Roberts A."/>
            <person name="Saif S."/>
            <person name="Shea T."/>
            <person name="Sisk P."/>
            <person name="Sykes S."/>
            <person name="Wortman J."/>
            <person name="Nusbaum C."/>
            <person name="Birren B."/>
        </authorList>
    </citation>
    <scope>NUCLEOTIDE SEQUENCE [LARGE SCALE GENOMIC DNA]</scope>
    <source>
        <strain evidence="1 2">HuA3-9</strain>
    </source>
</reference>
<gene>
    <name evidence="1" type="ORF">IGA_02501</name>
</gene>
<proteinExistence type="predicted"/>
<comment type="caution">
    <text evidence="1">The sequence shown here is derived from an EMBL/GenBank/DDBJ whole genome shotgun (WGS) entry which is preliminary data.</text>
</comment>
<dbReference type="Proteomes" id="UP000014003">
    <property type="component" value="Unassembled WGS sequence"/>
</dbReference>
<evidence type="ECO:0000313" key="2">
    <source>
        <dbReference type="Proteomes" id="UP000014003"/>
    </source>
</evidence>
<name>R8D3Z4_BACCE</name>
<dbReference type="AlphaFoldDB" id="R8D3Z4"/>
<accession>R8D3Z4</accession>